<evidence type="ECO:0000256" key="1">
    <source>
        <dbReference type="SAM" id="Phobius"/>
    </source>
</evidence>
<accession>B0EQH1</accession>
<reference evidence="3" key="1">
    <citation type="submission" date="2007-12" db="EMBL/GenBank/DDBJ databases">
        <title>Annotation of Entamoeba dispar SAW760.</title>
        <authorList>
            <person name="Lorenzi H."/>
            <person name="Inman J."/>
            <person name="Schobel S."/>
            <person name="Amedeo P."/>
            <person name="Caler E."/>
        </authorList>
    </citation>
    <scope>NUCLEOTIDE SEQUENCE [LARGE SCALE GENOMIC DNA]</scope>
    <source>
        <strain evidence="3">ATCC PRA-260 / SAW760</strain>
    </source>
</reference>
<dbReference type="VEuPathDB" id="AmoebaDB:EDI_255180"/>
<protein>
    <recommendedName>
        <fullName evidence="4">Tetraspanin family protein</fullName>
    </recommendedName>
</protein>
<evidence type="ECO:0008006" key="4">
    <source>
        <dbReference type="Google" id="ProtNLM"/>
    </source>
</evidence>
<keyword evidence="1" id="KW-0472">Membrane</keyword>
<dbReference type="RefSeq" id="XP_001740365.1">
    <property type="nucleotide sequence ID" value="XM_001740313.1"/>
</dbReference>
<keyword evidence="1" id="KW-0812">Transmembrane</keyword>
<feature type="transmembrane region" description="Helical" evidence="1">
    <location>
        <begin position="154"/>
        <end position="178"/>
    </location>
</feature>
<dbReference type="GeneID" id="5885531"/>
<dbReference type="eggNOG" id="ENOG502RCQX">
    <property type="taxonomic scope" value="Eukaryota"/>
</dbReference>
<dbReference type="OrthoDB" id="30066at2759"/>
<evidence type="ECO:0000313" key="2">
    <source>
        <dbReference type="EMBL" id="EDR23226.1"/>
    </source>
</evidence>
<proteinExistence type="predicted"/>
<dbReference type="AlphaFoldDB" id="B0EQH1"/>
<feature type="transmembrane region" description="Helical" evidence="1">
    <location>
        <begin position="77"/>
        <end position="96"/>
    </location>
</feature>
<keyword evidence="3" id="KW-1185">Reference proteome</keyword>
<dbReference type="EMBL" id="DS550383">
    <property type="protein sequence ID" value="EDR23226.1"/>
    <property type="molecule type" value="Genomic_DNA"/>
</dbReference>
<name>B0EQH1_ENTDS</name>
<sequence length="197" mass="22684">MIPSRQQILKYINIAIIIIGIFLLFHGITNALFSKHPENELSSKSVTHISLITGTIVISYSVYCFKQYVNYDKKEMYLLIISIGCLIIMYCILSIFTNSITTYSINSIIKKEQLIGVENEFNCCGWKEPRNYCSLKMLPTCYHVLITPHNTYKIITSLITILEIIHIVILVVGTCISYKPTKRKEDFYSMYTNIGEK</sequence>
<feature type="transmembrane region" description="Helical" evidence="1">
    <location>
        <begin position="12"/>
        <end position="33"/>
    </location>
</feature>
<evidence type="ECO:0000313" key="3">
    <source>
        <dbReference type="Proteomes" id="UP000008076"/>
    </source>
</evidence>
<dbReference type="KEGG" id="edi:EDI_255180"/>
<keyword evidence="1" id="KW-1133">Transmembrane helix</keyword>
<organism evidence="3">
    <name type="scientific">Entamoeba dispar (strain ATCC PRA-260 / SAW760)</name>
    <dbReference type="NCBI Taxonomy" id="370354"/>
    <lineage>
        <taxon>Eukaryota</taxon>
        <taxon>Amoebozoa</taxon>
        <taxon>Evosea</taxon>
        <taxon>Archamoebae</taxon>
        <taxon>Mastigamoebida</taxon>
        <taxon>Entamoebidae</taxon>
        <taxon>Entamoeba</taxon>
    </lineage>
</organism>
<dbReference type="Proteomes" id="UP000008076">
    <property type="component" value="Unassembled WGS sequence"/>
</dbReference>
<feature type="transmembrane region" description="Helical" evidence="1">
    <location>
        <begin position="45"/>
        <end position="65"/>
    </location>
</feature>
<dbReference type="OMA" id="YDKKEMY"/>
<gene>
    <name evidence="2" type="ORF">EDI_255180</name>
</gene>